<comment type="similarity">
    <text evidence="7 8">Belongs to the eIF-3 subunit B family.</text>
</comment>
<name>A0A0N4UXS7_ENTVE</name>
<evidence type="ECO:0000313" key="14">
    <source>
        <dbReference type="WBParaSite" id="EVEC_0000235301-mRNA-1"/>
    </source>
</evidence>
<feature type="region of interest" description="Disordered" evidence="9">
    <location>
        <begin position="1"/>
        <end position="22"/>
    </location>
</feature>
<dbReference type="GO" id="GO:0031369">
    <property type="term" value="F:translation initiation factor binding"/>
    <property type="evidence" value="ECO:0007669"/>
    <property type="project" value="InterPro"/>
</dbReference>
<feature type="domain" description="Translation initiation factor beta propellor-like" evidence="11">
    <location>
        <begin position="402"/>
        <end position="616"/>
    </location>
</feature>
<dbReference type="GO" id="GO:0005852">
    <property type="term" value="C:eukaryotic translation initiation factor 3 complex"/>
    <property type="evidence" value="ECO:0007669"/>
    <property type="project" value="UniProtKB-UniRule"/>
</dbReference>
<dbReference type="PIRSF" id="PIRSF036424">
    <property type="entry name" value="eIF3b"/>
    <property type="match status" value="1"/>
</dbReference>
<dbReference type="Pfam" id="PF08662">
    <property type="entry name" value="eIF2A"/>
    <property type="match status" value="1"/>
</dbReference>
<dbReference type="HAMAP" id="MF_03001">
    <property type="entry name" value="eIF3b"/>
    <property type="match status" value="1"/>
</dbReference>
<dbReference type="PANTHER" id="PTHR14068:SF0">
    <property type="entry name" value="EUKARYOTIC TRANSLATION INITIATION FACTOR 3 SUBUNIT B"/>
    <property type="match status" value="1"/>
</dbReference>
<dbReference type="PANTHER" id="PTHR14068">
    <property type="entry name" value="EUKARYOTIC TRANSLATION INITIATION FACTOR 3 EIF3 -RELATED"/>
    <property type="match status" value="1"/>
</dbReference>
<dbReference type="Gene3D" id="2.120.10.30">
    <property type="entry name" value="TolB, C-terminal domain"/>
    <property type="match status" value="1"/>
</dbReference>
<evidence type="ECO:0000256" key="7">
    <source>
        <dbReference type="HAMAP-Rule" id="MF_03001"/>
    </source>
</evidence>
<dbReference type="Proteomes" id="UP000274131">
    <property type="component" value="Unassembled WGS sequence"/>
</dbReference>
<keyword evidence="3 7" id="KW-0396">Initiation factor</keyword>
<keyword evidence="6 7" id="KW-0648">Protein biosynthesis</keyword>
<dbReference type="GO" id="GO:0003743">
    <property type="term" value="F:translation initiation factor activity"/>
    <property type="evidence" value="ECO:0007669"/>
    <property type="project" value="UniProtKB-UniRule"/>
</dbReference>
<evidence type="ECO:0000259" key="11">
    <source>
        <dbReference type="Pfam" id="PF08662"/>
    </source>
</evidence>
<sequence>MVVGDPAPDVAGGTVEPSFSDSEYSFEDDITDEELVGNLLHKKPQKSIYAQCCIILCGIPVVGDDRFKKLKSVLGRIFVRISSEYNDHYPLDENGQTKGWCFVEFPSPEIAENATAILDGYVLDRAHQFSANLLEDVDKFKEPDPNWEPPKPTPYVPFGDLWSWLQNEKCYDQFAVLYDKEIGDKKTTDIAPHVGVYEFRKGQDPQLASANSERVNWTETHFKWSPHGTFLTSAHVKGICLWAGKDFSRYNRFQHNNVILVDFSPCETFLVTYATPENRWVEDIDSLRIWEVQTGEMRRGFSLLHLQSDDNQLSCWPFFQWSYDEKYVACFKAGGNGISVYETETFNLLEKKHVTLEGICLFQWSPTRPILAYYCEERTADNAPAEIGILEFPKKKKLRAQRIFSVSKADLFWNKNGDRLAAHTERYQKKIVKSTPHGVQDIKYSKPSSHIEIFDLRSKEISVLSMPLNETYVAFGWEPAGDKFCVLAGTQHKTTPLIYTLDMSKHVPQLISKFEPSEKFNTVSWAPAGGWLVVYSASSSSGAIMFIDSNRAEPTRTNIVEYPGFNKGSWDPTGRYFVAAFTMGGGRTSASSDTGYRIFTFQGKELFRKNLDRMVQFKWRPRPPVKLPDETIKLIRKNLKETSARFEEEDKRERGRASQEVTEKRRKVMKEFNKIRAVYKEAYDGEAQMRASLRRNLTEQDQELDEETIAVPLTTEKVKIQETNAEEE</sequence>
<dbReference type="InterPro" id="IPR011042">
    <property type="entry name" value="6-blade_b-propeller_TolB-like"/>
</dbReference>
<evidence type="ECO:0000256" key="5">
    <source>
        <dbReference type="ARBA" id="ARBA00022884"/>
    </source>
</evidence>
<dbReference type="EMBL" id="UXUI01007311">
    <property type="protein sequence ID" value="VDD86918.1"/>
    <property type="molecule type" value="Genomic_DNA"/>
</dbReference>
<dbReference type="Gene3D" id="3.30.70.330">
    <property type="match status" value="1"/>
</dbReference>
<comment type="function">
    <text evidence="7">RNA-binding component of the eukaryotic translation initiation factor 3 (eIF-3) complex, which is involved in protein synthesis of a specialized repertoire of mRNAs and, together with other initiation factors, stimulates binding of mRNA and methionyl-tRNAi to the 40S ribosome. The eIF-3 complex specifically targets and initiates translation of a subset of mRNAs involved in cell proliferation.</text>
</comment>
<dbReference type="AlphaFoldDB" id="A0A0N4UXS7"/>
<comment type="subunit">
    <text evidence="7 8">Component of the eukaryotic translation initiation factor 3 (eIF-3) complex.</text>
</comment>
<dbReference type="WBParaSite" id="EVEC_0000235301-mRNA-1">
    <property type="protein sequence ID" value="EVEC_0000235301-mRNA-1"/>
    <property type="gene ID" value="EVEC_0000235301"/>
</dbReference>
<protein>
    <recommendedName>
        <fullName evidence="7 8">Eukaryotic translation initiation factor 3 subunit B</fullName>
        <shortName evidence="7 8">eIF3b</shortName>
    </recommendedName>
    <alternativeName>
        <fullName evidence="7">Eukaryotic translation initiation factor 3 subunit 9</fullName>
    </alternativeName>
</protein>
<proteinExistence type="inferred from homology"/>
<feature type="domain" description="RRM" evidence="10">
    <location>
        <begin position="92"/>
        <end position="124"/>
    </location>
</feature>
<evidence type="ECO:0000256" key="9">
    <source>
        <dbReference type="SAM" id="MobiDB-lite"/>
    </source>
</evidence>
<evidence type="ECO:0000256" key="3">
    <source>
        <dbReference type="ARBA" id="ARBA00022540"/>
    </source>
</evidence>
<dbReference type="OrthoDB" id="10250414at2759"/>
<dbReference type="GO" id="GO:0033290">
    <property type="term" value="C:eukaryotic 48S preinitiation complex"/>
    <property type="evidence" value="ECO:0007669"/>
    <property type="project" value="UniProtKB-UniRule"/>
</dbReference>
<dbReference type="InterPro" id="IPR035979">
    <property type="entry name" value="RBD_domain_sf"/>
</dbReference>
<evidence type="ECO:0000313" key="12">
    <source>
        <dbReference type="EMBL" id="VDD86918.1"/>
    </source>
</evidence>
<dbReference type="InterPro" id="IPR000504">
    <property type="entry name" value="RRM_dom"/>
</dbReference>
<dbReference type="InterPro" id="IPR015943">
    <property type="entry name" value="WD40/YVTN_repeat-like_dom_sf"/>
</dbReference>
<evidence type="ECO:0000259" key="10">
    <source>
        <dbReference type="Pfam" id="PF00076"/>
    </source>
</evidence>
<evidence type="ECO:0000256" key="8">
    <source>
        <dbReference type="PIRNR" id="PIRNR036424"/>
    </source>
</evidence>
<comment type="function">
    <text evidence="8">Component of the eukaryotic translation initiation factor 3 (eIF-3) complex, which is involved in protein synthesis and, together with other initiation factors, stimulates binding of mRNA and methionyl-tRNAi to the 40S ribosome.</text>
</comment>
<organism evidence="14">
    <name type="scientific">Enterobius vermicularis</name>
    <name type="common">Human pinworm</name>
    <dbReference type="NCBI Taxonomy" id="51028"/>
    <lineage>
        <taxon>Eukaryota</taxon>
        <taxon>Metazoa</taxon>
        <taxon>Ecdysozoa</taxon>
        <taxon>Nematoda</taxon>
        <taxon>Chromadorea</taxon>
        <taxon>Rhabditida</taxon>
        <taxon>Spirurina</taxon>
        <taxon>Oxyuridomorpha</taxon>
        <taxon>Oxyuroidea</taxon>
        <taxon>Oxyuridae</taxon>
        <taxon>Enterobius</taxon>
    </lineage>
</organism>
<dbReference type="STRING" id="51028.A0A0N4UXS7"/>
<gene>
    <name evidence="12" type="ORF">EVEC_LOCUS2061</name>
</gene>
<dbReference type="InterPro" id="IPR013979">
    <property type="entry name" value="TIF_beta_prop-like"/>
</dbReference>
<dbReference type="GO" id="GO:0016282">
    <property type="term" value="C:eukaryotic 43S preinitiation complex"/>
    <property type="evidence" value="ECO:0007669"/>
    <property type="project" value="UniProtKB-UniRule"/>
</dbReference>
<evidence type="ECO:0000256" key="4">
    <source>
        <dbReference type="ARBA" id="ARBA00022574"/>
    </source>
</evidence>
<reference evidence="12 13" key="2">
    <citation type="submission" date="2018-10" db="EMBL/GenBank/DDBJ databases">
        <authorList>
            <consortium name="Pathogen Informatics"/>
        </authorList>
    </citation>
    <scope>NUCLEOTIDE SEQUENCE [LARGE SCALE GENOMIC DNA]</scope>
</reference>
<evidence type="ECO:0000256" key="2">
    <source>
        <dbReference type="ARBA" id="ARBA00022490"/>
    </source>
</evidence>
<keyword evidence="2 7" id="KW-0963">Cytoplasm</keyword>
<dbReference type="Pfam" id="PF00076">
    <property type="entry name" value="RRM_1"/>
    <property type="match status" value="1"/>
</dbReference>
<dbReference type="InterPro" id="IPR034363">
    <property type="entry name" value="eIF3B_RRM"/>
</dbReference>
<evidence type="ECO:0000313" key="13">
    <source>
        <dbReference type="Proteomes" id="UP000274131"/>
    </source>
</evidence>
<dbReference type="GO" id="GO:0003723">
    <property type="term" value="F:RNA binding"/>
    <property type="evidence" value="ECO:0007669"/>
    <property type="project" value="UniProtKB-UniRule"/>
</dbReference>
<keyword evidence="13" id="KW-1185">Reference proteome</keyword>
<dbReference type="Gene3D" id="2.130.10.10">
    <property type="entry name" value="YVTN repeat-like/Quinoprotein amine dehydrogenase"/>
    <property type="match status" value="1"/>
</dbReference>
<dbReference type="SUPFAM" id="SSF54928">
    <property type="entry name" value="RNA-binding domain, RBD"/>
    <property type="match status" value="1"/>
</dbReference>
<evidence type="ECO:0000256" key="6">
    <source>
        <dbReference type="ARBA" id="ARBA00022917"/>
    </source>
</evidence>
<dbReference type="InterPro" id="IPR011400">
    <property type="entry name" value="EIF3B"/>
</dbReference>
<keyword evidence="4" id="KW-0853">WD repeat</keyword>
<dbReference type="CDD" id="cd12278">
    <property type="entry name" value="RRM_eIF3B"/>
    <property type="match status" value="1"/>
</dbReference>
<dbReference type="GO" id="GO:0001732">
    <property type="term" value="P:formation of cytoplasmic translation initiation complex"/>
    <property type="evidence" value="ECO:0007669"/>
    <property type="project" value="UniProtKB-UniRule"/>
</dbReference>
<reference evidence="14" key="1">
    <citation type="submission" date="2017-02" db="UniProtKB">
        <authorList>
            <consortium name="WormBaseParasite"/>
        </authorList>
    </citation>
    <scope>IDENTIFICATION</scope>
</reference>
<comment type="subcellular location">
    <subcellularLocation>
        <location evidence="1 7 8">Cytoplasm</location>
    </subcellularLocation>
</comment>
<dbReference type="InterPro" id="IPR012677">
    <property type="entry name" value="Nucleotide-bd_a/b_plait_sf"/>
</dbReference>
<keyword evidence="5 7" id="KW-0694">RNA-binding</keyword>
<dbReference type="SUPFAM" id="SSF82171">
    <property type="entry name" value="DPP6 N-terminal domain-like"/>
    <property type="match status" value="1"/>
</dbReference>
<evidence type="ECO:0000256" key="1">
    <source>
        <dbReference type="ARBA" id="ARBA00004496"/>
    </source>
</evidence>
<accession>A0A0N4UXS7</accession>